<name>A0A0C2XUE6_SERVB</name>
<organism evidence="2 3">
    <name type="scientific">Serendipita vermifera MAFF 305830</name>
    <dbReference type="NCBI Taxonomy" id="933852"/>
    <lineage>
        <taxon>Eukaryota</taxon>
        <taxon>Fungi</taxon>
        <taxon>Dikarya</taxon>
        <taxon>Basidiomycota</taxon>
        <taxon>Agaricomycotina</taxon>
        <taxon>Agaricomycetes</taxon>
        <taxon>Sebacinales</taxon>
        <taxon>Serendipitaceae</taxon>
        <taxon>Serendipita</taxon>
    </lineage>
</organism>
<keyword evidence="3" id="KW-1185">Reference proteome</keyword>
<evidence type="ECO:0000313" key="2">
    <source>
        <dbReference type="EMBL" id="KIM32502.1"/>
    </source>
</evidence>
<accession>A0A0C2XUE6</accession>
<gene>
    <name evidence="2" type="ORF">M408DRAFT_6675</name>
</gene>
<protein>
    <submittedName>
        <fullName evidence="2">Uncharacterized protein</fullName>
    </submittedName>
</protein>
<feature type="compositionally biased region" description="Polar residues" evidence="1">
    <location>
        <begin position="1"/>
        <end position="19"/>
    </location>
</feature>
<dbReference type="EMBL" id="KN824280">
    <property type="protein sequence ID" value="KIM32502.1"/>
    <property type="molecule type" value="Genomic_DNA"/>
</dbReference>
<feature type="region of interest" description="Disordered" evidence="1">
    <location>
        <begin position="1"/>
        <end position="22"/>
    </location>
</feature>
<evidence type="ECO:0000256" key="1">
    <source>
        <dbReference type="SAM" id="MobiDB-lite"/>
    </source>
</evidence>
<sequence length="205" mass="21791">MGLDSASSSLVFPTTSSYRESPKVNKPLTVYPKLKKIAMANVHPGVAADGGERSELCADDPSLIGFPANVPPPIAGLQGPNGPAAGHIHGANGNGHANGHFLNPSADVFDASLENMGFQDHEKSPWNRVSSSLPINLAKIVSNFDYFSMFGGDKGVNRGQRANLRGWNCLASWLKLLTPDEDATAEQLCFCWEKLGPPGQPHSGE</sequence>
<dbReference type="AlphaFoldDB" id="A0A0C2XUE6"/>
<reference evidence="3" key="2">
    <citation type="submission" date="2015-01" db="EMBL/GenBank/DDBJ databases">
        <title>Evolutionary Origins and Diversification of the Mycorrhizal Mutualists.</title>
        <authorList>
            <consortium name="DOE Joint Genome Institute"/>
            <consortium name="Mycorrhizal Genomics Consortium"/>
            <person name="Kohler A."/>
            <person name="Kuo A."/>
            <person name="Nagy L.G."/>
            <person name="Floudas D."/>
            <person name="Copeland A."/>
            <person name="Barry K.W."/>
            <person name="Cichocki N."/>
            <person name="Veneault-Fourrey C."/>
            <person name="LaButti K."/>
            <person name="Lindquist E.A."/>
            <person name="Lipzen A."/>
            <person name="Lundell T."/>
            <person name="Morin E."/>
            <person name="Murat C."/>
            <person name="Riley R."/>
            <person name="Ohm R."/>
            <person name="Sun H."/>
            <person name="Tunlid A."/>
            <person name="Henrissat B."/>
            <person name="Grigoriev I.V."/>
            <person name="Hibbett D.S."/>
            <person name="Martin F."/>
        </authorList>
    </citation>
    <scope>NUCLEOTIDE SEQUENCE [LARGE SCALE GENOMIC DNA]</scope>
    <source>
        <strain evidence="3">MAFF 305830</strain>
    </source>
</reference>
<proteinExistence type="predicted"/>
<evidence type="ECO:0000313" key="3">
    <source>
        <dbReference type="Proteomes" id="UP000054097"/>
    </source>
</evidence>
<dbReference type="HOGENOM" id="CLU_1338236_0_0_1"/>
<dbReference type="Proteomes" id="UP000054097">
    <property type="component" value="Unassembled WGS sequence"/>
</dbReference>
<reference evidence="2 3" key="1">
    <citation type="submission" date="2014-04" db="EMBL/GenBank/DDBJ databases">
        <authorList>
            <consortium name="DOE Joint Genome Institute"/>
            <person name="Kuo A."/>
            <person name="Zuccaro A."/>
            <person name="Kohler A."/>
            <person name="Nagy L.G."/>
            <person name="Floudas D."/>
            <person name="Copeland A."/>
            <person name="Barry K.W."/>
            <person name="Cichocki N."/>
            <person name="Veneault-Fourrey C."/>
            <person name="LaButti K."/>
            <person name="Lindquist E.A."/>
            <person name="Lipzen A."/>
            <person name="Lundell T."/>
            <person name="Morin E."/>
            <person name="Murat C."/>
            <person name="Sun H."/>
            <person name="Tunlid A."/>
            <person name="Henrissat B."/>
            <person name="Grigoriev I.V."/>
            <person name="Hibbett D.S."/>
            <person name="Martin F."/>
            <person name="Nordberg H.P."/>
            <person name="Cantor M.N."/>
            <person name="Hua S.X."/>
        </authorList>
    </citation>
    <scope>NUCLEOTIDE SEQUENCE [LARGE SCALE GENOMIC DNA]</scope>
    <source>
        <strain evidence="2 3">MAFF 305830</strain>
    </source>
</reference>